<feature type="binding site" evidence="8">
    <location>
        <position position="292"/>
    </location>
    <ligand>
        <name>glyoxylate</name>
        <dbReference type="ChEBI" id="CHEBI:36655"/>
    </ligand>
</feature>
<keyword evidence="8" id="KW-0288">FMN</keyword>
<dbReference type="GO" id="GO:0005782">
    <property type="term" value="C:peroxisomal matrix"/>
    <property type="evidence" value="ECO:0000318"/>
    <property type="project" value="GO_Central"/>
</dbReference>
<dbReference type="PANTHER" id="PTHR10578">
    <property type="entry name" value="S -2-HYDROXY-ACID OXIDASE-RELATED"/>
    <property type="match status" value="1"/>
</dbReference>
<dbReference type="OrthoDB" id="25826at2759"/>
<feature type="binding site" evidence="8">
    <location>
        <position position="287"/>
    </location>
    <ligand>
        <name>FMN</name>
        <dbReference type="ChEBI" id="CHEBI:58210"/>
    </ligand>
</feature>
<comment type="catalytic activity">
    <reaction evidence="6">
        <text>2-hydroxyoctanoate + O2 = 2-oxooctanoate + H2O2</text>
        <dbReference type="Rhea" id="RHEA:67940"/>
        <dbReference type="ChEBI" id="CHEBI:15379"/>
        <dbReference type="ChEBI" id="CHEBI:16240"/>
        <dbReference type="ChEBI" id="CHEBI:133514"/>
        <dbReference type="ChEBI" id="CHEBI:176689"/>
    </reaction>
    <physiologicalReaction direction="left-to-right" evidence="6">
        <dbReference type="Rhea" id="RHEA:67941"/>
    </physiologicalReaction>
</comment>
<dbReference type="GO" id="GO:0010181">
    <property type="term" value="F:FMN binding"/>
    <property type="evidence" value="ECO:0007669"/>
    <property type="project" value="InterPro"/>
</dbReference>
<evidence type="ECO:0000256" key="3">
    <source>
        <dbReference type="ARBA" id="ARBA00023002"/>
    </source>
</evidence>
<feature type="binding site" evidence="8">
    <location>
        <position position="155"/>
    </location>
    <ligand>
        <name>FMN</name>
        <dbReference type="ChEBI" id="CHEBI:58210"/>
    </ligand>
</feature>
<feature type="binding site" evidence="8">
    <location>
        <begin position="344"/>
        <end position="345"/>
    </location>
    <ligand>
        <name>FMN</name>
        <dbReference type="ChEBI" id="CHEBI:58210"/>
    </ligand>
</feature>
<dbReference type="InterPro" id="IPR013785">
    <property type="entry name" value="Aldolase_TIM"/>
</dbReference>
<dbReference type="SUPFAM" id="SSF51395">
    <property type="entry name" value="FMN-linked oxidoreductases"/>
    <property type="match status" value="1"/>
</dbReference>
<reference evidence="11" key="1">
    <citation type="submission" date="2015-02" db="EMBL/GenBank/DDBJ databases">
        <title>Genome sequencing for Strongylocentrotus purpuratus.</title>
        <authorList>
            <person name="Murali S."/>
            <person name="Liu Y."/>
            <person name="Vee V."/>
            <person name="English A."/>
            <person name="Wang M."/>
            <person name="Skinner E."/>
            <person name="Han Y."/>
            <person name="Muzny D.M."/>
            <person name="Worley K.C."/>
            <person name="Gibbs R.A."/>
        </authorList>
    </citation>
    <scope>NUCLEOTIDE SEQUENCE</scope>
</reference>
<proteinExistence type="inferred from homology"/>
<evidence type="ECO:0000256" key="1">
    <source>
        <dbReference type="ARBA" id="ARBA00001917"/>
    </source>
</evidence>
<comment type="cofactor">
    <cofactor evidence="1">
        <name>FMN</name>
        <dbReference type="ChEBI" id="CHEBI:58210"/>
    </cofactor>
</comment>
<name>A0A7M7N5H3_STRPU</name>
<dbReference type="CDD" id="cd02809">
    <property type="entry name" value="alpha_hydroxyacid_oxid_FMN"/>
    <property type="match status" value="1"/>
</dbReference>
<dbReference type="GO" id="GO:0003973">
    <property type="term" value="F:(S)-2-hydroxy-acid oxidase activity"/>
    <property type="evidence" value="ECO:0000318"/>
    <property type="project" value="GO_Central"/>
</dbReference>
<evidence type="ECO:0000313" key="10">
    <source>
        <dbReference type="EnsemblMetazoa" id="XP_030831424"/>
    </source>
</evidence>
<dbReference type="InterPro" id="IPR012133">
    <property type="entry name" value="Alpha-hydoxy_acid_DH_FMN"/>
</dbReference>
<dbReference type="Pfam" id="PF01070">
    <property type="entry name" value="FMN_dh"/>
    <property type="match status" value="1"/>
</dbReference>
<feature type="binding site" evidence="8">
    <location>
        <position position="51"/>
    </location>
    <ligand>
        <name>glyoxylate</name>
        <dbReference type="ChEBI" id="CHEBI:36655"/>
    </ligand>
</feature>
<feature type="binding site" evidence="8">
    <location>
        <begin position="321"/>
        <end position="325"/>
    </location>
    <ligand>
        <name>FMN</name>
        <dbReference type="ChEBI" id="CHEBI:58210"/>
    </ligand>
</feature>
<evidence type="ECO:0000259" key="9">
    <source>
        <dbReference type="PROSITE" id="PS51349"/>
    </source>
</evidence>
<dbReference type="RefSeq" id="XP_030831424.1">
    <property type="nucleotide sequence ID" value="XM_030975564.1"/>
</dbReference>
<evidence type="ECO:0000256" key="8">
    <source>
        <dbReference type="PIRSR" id="PIRSR000138-2"/>
    </source>
</evidence>
<evidence type="ECO:0000256" key="6">
    <source>
        <dbReference type="ARBA" id="ARBA00029327"/>
    </source>
</evidence>
<dbReference type="FunFam" id="3.20.20.70:FF:000056">
    <property type="entry name" value="hydroxyacid oxidase 2"/>
    <property type="match status" value="1"/>
</dbReference>
<dbReference type="InterPro" id="IPR037396">
    <property type="entry name" value="FMN_HAD"/>
</dbReference>
<dbReference type="InParanoid" id="A0A7M7N5H3"/>
<dbReference type="GeneID" id="575110"/>
<feature type="binding site" evidence="8">
    <location>
        <position position="157"/>
    </location>
    <ligand>
        <name>glyoxylate</name>
        <dbReference type="ChEBI" id="CHEBI:36655"/>
    </ligand>
</feature>
<evidence type="ECO:0000256" key="4">
    <source>
        <dbReference type="ARBA" id="ARBA00024042"/>
    </source>
</evidence>
<reference evidence="10" key="2">
    <citation type="submission" date="2021-01" db="UniProtKB">
        <authorList>
            <consortium name="EnsemblMetazoa"/>
        </authorList>
    </citation>
    <scope>IDENTIFICATION</scope>
</reference>
<dbReference type="Proteomes" id="UP000007110">
    <property type="component" value="Unassembled WGS sequence"/>
</dbReference>
<dbReference type="KEGG" id="spu:575110"/>
<comment type="similarity">
    <text evidence="4">Belongs to the FMN-dependent alpha-hydroxy acid dehydrogenase family.</text>
</comment>
<protein>
    <recommendedName>
        <fullName evidence="2">(S)-2-hydroxy-acid oxidase</fullName>
        <ecNumber evidence="2">1.1.3.15</ecNumber>
    </recommendedName>
</protein>
<evidence type="ECO:0000256" key="7">
    <source>
        <dbReference type="PIRSR" id="PIRSR000138-1"/>
    </source>
</evidence>
<evidence type="ECO:0000256" key="2">
    <source>
        <dbReference type="ARBA" id="ARBA00013087"/>
    </source>
</evidence>
<keyword evidence="11" id="KW-1185">Reference proteome</keyword>
<dbReference type="OMA" id="STITEDW"/>
<dbReference type="PANTHER" id="PTHR10578:SF149">
    <property type="entry name" value="2-HYDROXYACID OXIDASE 2"/>
    <property type="match status" value="1"/>
</dbReference>
<evidence type="ECO:0000256" key="5">
    <source>
        <dbReference type="ARBA" id="ARBA00029325"/>
    </source>
</evidence>
<feature type="active site" description="Proton acceptor" evidence="7">
    <location>
        <position position="289"/>
    </location>
</feature>
<feature type="binding site" evidence="8">
    <location>
        <begin position="104"/>
        <end position="106"/>
    </location>
    <ligand>
        <name>FMN</name>
        <dbReference type="ChEBI" id="CHEBI:58210"/>
    </ligand>
</feature>
<dbReference type="AlphaFoldDB" id="A0A7M7N5H3"/>
<dbReference type="InterPro" id="IPR000262">
    <property type="entry name" value="FMN-dep_DH"/>
</dbReference>
<feature type="binding site" evidence="8">
    <location>
        <position position="183"/>
    </location>
    <ligand>
        <name>FMN</name>
        <dbReference type="ChEBI" id="CHEBI:58210"/>
    </ligand>
</feature>
<comment type="catalytic activity">
    <reaction evidence="5">
        <text>a (2S)-2-hydroxycarboxylate + O2 = a 2-oxocarboxylate + H2O2</text>
        <dbReference type="Rhea" id="RHEA:16789"/>
        <dbReference type="ChEBI" id="CHEBI:15379"/>
        <dbReference type="ChEBI" id="CHEBI:16240"/>
        <dbReference type="ChEBI" id="CHEBI:35179"/>
        <dbReference type="ChEBI" id="CHEBI:58123"/>
        <dbReference type="EC" id="1.1.3.15"/>
    </reaction>
    <physiologicalReaction direction="left-to-right" evidence="5">
        <dbReference type="Rhea" id="RHEA:16790"/>
    </physiologicalReaction>
</comment>
<feature type="binding site" evidence="8">
    <location>
        <position position="265"/>
    </location>
    <ligand>
        <name>FMN</name>
        <dbReference type="ChEBI" id="CHEBI:58210"/>
    </ligand>
</feature>
<dbReference type="EnsemblMetazoa" id="XM_030975564">
    <property type="protein sequence ID" value="XP_030831424"/>
    <property type="gene ID" value="LOC575110"/>
</dbReference>
<organism evidence="10 11">
    <name type="scientific">Strongylocentrotus purpuratus</name>
    <name type="common">Purple sea urchin</name>
    <dbReference type="NCBI Taxonomy" id="7668"/>
    <lineage>
        <taxon>Eukaryota</taxon>
        <taxon>Metazoa</taxon>
        <taxon>Echinodermata</taxon>
        <taxon>Eleutherozoa</taxon>
        <taxon>Echinozoa</taxon>
        <taxon>Echinoidea</taxon>
        <taxon>Euechinoidea</taxon>
        <taxon>Echinacea</taxon>
        <taxon>Camarodonta</taxon>
        <taxon>Echinidea</taxon>
        <taxon>Strongylocentrotidae</taxon>
        <taxon>Strongylocentrotus</taxon>
    </lineage>
</organism>
<dbReference type="EC" id="1.1.3.15" evidence="2"/>
<feature type="binding site" evidence="8">
    <location>
        <position position="289"/>
    </location>
    <ligand>
        <name>glyoxylate</name>
        <dbReference type="ChEBI" id="CHEBI:36655"/>
    </ligand>
</feature>
<dbReference type="Gene3D" id="3.20.20.70">
    <property type="entry name" value="Aldolase class I"/>
    <property type="match status" value="1"/>
</dbReference>
<feature type="binding site" evidence="8">
    <location>
        <position position="133"/>
    </location>
    <ligand>
        <name>FMN</name>
        <dbReference type="ChEBI" id="CHEBI:58210"/>
    </ligand>
</feature>
<keyword evidence="8" id="KW-0285">Flavoprotein</keyword>
<evidence type="ECO:0000313" key="11">
    <source>
        <dbReference type="Proteomes" id="UP000007110"/>
    </source>
</evidence>
<dbReference type="PIRSF" id="PIRSF000138">
    <property type="entry name" value="Al-hdrx_acd_dh"/>
    <property type="match status" value="1"/>
</dbReference>
<sequence>MKTVIHIKHTSILASTVTDGGMIKSSDLRSLSLEDFETKAKEIIEKEGWDYYDYAAGRKWTYNDSFKAFGRYIIRPRIMRDVGERDLATTVLGHPISIPVCAAPTALHVYSHPDGEKETAKGVKEAGSLMILSSEASTTIADVAGAAPGALRWMQTYIFKNRKHTEHIVRQAERAGFKAIVLTVDSPVTVNWDDLDDSFLAEGHGKTDPKYRCINLDIDLPEVHAAKASGDTNLTGYLPEQHNSPITWDDFKWLKSITSLPVVCKGILTAEGAREAADAGAAGIIVSAHGGRQLDGAPAPIDALSEVVDAVRGSDVEVYLDGGVRSGNDVFKALGRGARAVFIGRPILWGLACGGADGVKRILTMLGNELSDVVALSGCCSTRDIPPDMIVHKSYYASKERVGKASKICPNCSCKL</sequence>
<accession>A0A7M7N5H3</accession>
<dbReference type="PROSITE" id="PS51349">
    <property type="entry name" value="FMN_HYDROXY_ACID_DH_2"/>
    <property type="match status" value="1"/>
</dbReference>
<keyword evidence="3" id="KW-0560">Oxidoreductase</keyword>
<feature type="domain" description="FMN hydroxy acid dehydrogenase" evidence="9">
    <location>
        <begin position="25"/>
        <end position="395"/>
    </location>
</feature>